<dbReference type="SUPFAM" id="SSF81301">
    <property type="entry name" value="Nucleotidyltransferase"/>
    <property type="match status" value="1"/>
</dbReference>
<dbReference type="EMBL" id="NJBO01000006">
    <property type="protein sequence ID" value="TKJ43095.1"/>
    <property type="molecule type" value="Genomic_DNA"/>
</dbReference>
<organism evidence="13 14">
    <name type="scientific">candidate division TA06 bacterium B3_TA06</name>
    <dbReference type="NCBI Taxonomy" id="2012487"/>
    <lineage>
        <taxon>Bacteria</taxon>
        <taxon>Bacteria division TA06</taxon>
    </lineage>
</organism>
<keyword evidence="7" id="KW-0479">Metal-binding</keyword>
<evidence type="ECO:0000256" key="10">
    <source>
        <dbReference type="ARBA" id="ARBA00022884"/>
    </source>
</evidence>
<keyword evidence="9" id="KW-0460">Magnesium</keyword>
<dbReference type="InterPro" id="IPR043519">
    <property type="entry name" value="NT_sf"/>
</dbReference>
<evidence type="ECO:0000256" key="8">
    <source>
        <dbReference type="ARBA" id="ARBA00022741"/>
    </source>
</evidence>
<evidence type="ECO:0000313" key="13">
    <source>
        <dbReference type="EMBL" id="TKJ43095.1"/>
    </source>
</evidence>
<dbReference type="SUPFAM" id="SSF81891">
    <property type="entry name" value="Poly A polymerase C-terminal region-like"/>
    <property type="match status" value="1"/>
</dbReference>
<keyword evidence="5" id="KW-0819">tRNA processing</keyword>
<dbReference type="Proteomes" id="UP000317778">
    <property type="component" value="Unassembled WGS sequence"/>
</dbReference>
<dbReference type="Pfam" id="PF01743">
    <property type="entry name" value="PolyA_pol"/>
    <property type="match status" value="1"/>
</dbReference>
<keyword evidence="8" id="KW-0547">Nucleotide-binding</keyword>
<accession>A0A532V7B8</accession>
<dbReference type="PANTHER" id="PTHR47788:SF1">
    <property type="entry name" value="A-ADDING TRNA NUCLEOTIDYLTRANSFERASE"/>
    <property type="match status" value="1"/>
</dbReference>
<dbReference type="GO" id="GO:0000049">
    <property type="term" value="F:tRNA binding"/>
    <property type="evidence" value="ECO:0007669"/>
    <property type="project" value="UniProtKB-KW"/>
</dbReference>
<evidence type="ECO:0000256" key="7">
    <source>
        <dbReference type="ARBA" id="ARBA00022723"/>
    </source>
</evidence>
<keyword evidence="4 11" id="KW-0808">Transferase</keyword>
<sequence>MKSKKSPAPQKRWALLRRSTNTGLRWLGEIAAQEGAKLYLVGGVVRDRLLGKKTLDIDLACEGNVQRLGERLAKELGTRFLYYPPFKTGTLQGPKGERIDIARTRRESYPKPGELPKVEPASITDDLHRRDFTVNAMAQSLHPSDFGNLLDPLKGQRDLKKRLIRVLHDKSFTDDPTRIFRAVRYAARFGFRIEPHTLVLLKKAVKRTPALSRERHLYELRCIAQEPKEVRVRTIKRLKSLDALAFLGKPLASLSPTRLGRIKESCEFLCLLLSLFDETHVKKLPVKKACLETTSTLREARKILSSLARLRTPSQITFYLNNYDQRGLGIIAETTRAKSCEKITRYLEDYSNVKISTTGEDLKRMGIQPGPRYKELLDNLLASKLDARVRNKREEQALLGHWLREK</sequence>
<comment type="caution">
    <text evidence="13">The sequence shown here is derived from an EMBL/GenBank/DDBJ whole genome shotgun (WGS) entry which is preliminary data.</text>
</comment>
<dbReference type="PANTHER" id="PTHR47788">
    <property type="entry name" value="POLYA POLYMERASE"/>
    <property type="match status" value="1"/>
</dbReference>
<dbReference type="GO" id="GO:0008033">
    <property type="term" value="P:tRNA processing"/>
    <property type="evidence" value="ECO:0007669"/>
    <property type="project" value="UniProtKB-KW"/>
</dbReference>
<dbReference type="Gene3D" id="3.30.460.10">
    <property type="entry name" value="Beta Polymerase, domain 2"/>
    <property type="match status" value="1"/>
</dbReference>
<evidence type="ECO:0000313" key="14">
    <source>
        <dbReference type="Proteomes" id="UP000317778"/>
    </source>
</evidence>
<evidence type="ECO:0000259" key="12">
    <source>
        <dbReference type="Pfam" id="PF01743"/>
    </source>
</evidence>
<evidence type="ECO:0000256" key="3">
    <source>
        <dbReference type="ARBA" id="ARBA00022555"/>
    </source>
</evidence>
<evidence type="ECO:0000256" key="11">
    <source>
        <dbReference type="RuleBase" id="RU003953"/>
    </source>
</evidence>
<dbReference type="AlphaFoldDB" id="A0A532V7B8"/>
<gene>
    <name evidence="13" type="ORF">CEE36_04930</name>
</gene>
<dbReference type="GO" id="GO:0046872">
    <property type="term" value="F:metal ion binding"/>
    <property type="evidence" value="ECO:0007669"/>
    <property type="project" value="UniProtKB-KW"/>
</dbReference>
<evidence type="ECO:0000256" key="4">
    <source>
        <dbReference type="ARBA" id="ARBA00022679"/>
    </source>
</evidence>
<keyword evidence="6" id="KW-0548">Nucleotidyltransferase</keyword>
<keyword evidence="10 11" id="KW-0694">RNA-binding</keyword>
<keyword evidence="3" id="KW-0820">tRNA-binding</keyword>
<evidence type="ECO:0000256" key="1">
    <source>
        <dbReference type="ARBA" id="ARBA00001946"/>
    </source>
</evidence>
<evidence type="ECO:0000256" key="2">
    <source>
        <dbReference type="ARBA" id="ARBA00007265"/>
    </source>
</evidence>
<proteinExistence type="inferred from homology"/>
<dbReference type="Gene3D" id="1.10.3090.10">
    <property type="entry name" value="cca-adding enzyme, domain 2"/>
    <property type="match status" value="1"/>
</dbReference>
<reference evidence="13 14" key="1">
    <citation type="submission" date="2017-06" db="EMBL/GenBank/DDBJ databases">
        <title>Novel microbial phyla capable of carbon fixation and sulfur reduction in deep-sea sediments.</title>
        <authorList>
            <person name="Huang J."/>
            <person name="Baker B."/>
            <person name="Wang Y."/>
        </authorList>
    </citation>
    <scope>NUCLEOTIDE SEQUENCE [LARGE SCALE GENOMIC DNA]</scope>
    <source>
        <strain evidence="13">B3_TA06</strain>
    </source>
</reference>
<comment type="cofactor">
    <cofactor evidence="1">
        <name>Mg(2+)</name>
        <dbReference type="ChEBI" id="CHEBI:18420"/>
    </cofactor>
</comment>
<evidence type="ECO:0000256" key="6">
    <source>
        <dbReference type="ARBA" id="ARBA00022695"/>
    </source>
</evidence>
<dbReference type="InterPro" id="IPR002646">
    <property type="entry name" value="PolA_pol_head_dom"/>
</dbReference>
<dbReference type="CDD" id="cd05398">
    <property type="entry name" value="NT_ClassII-CCAase"/>
    <property type="match status" value="1"/>
</dbReference>
<feature type="domain" description="Poly A polymerase head" evidence="12">
    <location>
        <begin position="38"/>
        <end position="165"/>
    </location>
</feature>
<dbReference type="InterPro" id="IPR052390">
    <property type="entry name" value="tRNA_nt/polyA_polymerase"/>
</dbReference>
<protein>
    <recommendedName>
        <fullName evidence="12">Poly A polymerase head domain-containing protein</fullName>
    </recommendedName>
</protein>
<comment type="similarity">
    <text evidence="2 11">Belongs to the tRNA nucleotidyltransferase/poly(A) polymerase family.</text>
</comment>
<evidence type="ECO:0000256" key="5">
    <source>
        <dbReference type="ARBA" id="ARBA00022694"/>
    </source>
</evidence>
<dbReference type="GO" id="GO:0016779">
    <property type="term" value="F:nucleotidyltransferase activity"/>
    <property type="evidence" value="ECO:0007669"/>
    <property type="project" value="UniProtKB-KW"/>
</dbReference>
<dbReference type="GO" id="GO:0000166">
    <property type="term" value="F:nucleotide binding"/>
    <property type="evidence" value="ECO:0007669"/>
    <property type="project" value="UniProtKB-KW"/>
</dbReference>
<evidence type="ECO:0000256" key="9">
    <source>
        <dbReference type="ARBA" id="ARBA00022842"/>
    </source>
</evidence>
<name>A0A532V7B8_UNCT6</name>